<accession>A0A081XPT1</accession>
<evidence type="ECO:0000256" key="4">
    <source>
        <dbReference type="ARBA" id="ARBA00023125"/>
    </source>
</evidence>
<evidence type="ECO:0000313" key="9">
    <source>
        <dbReference type="Proteomes" id="UP000028341"/>
    </source>
</evidence>
<dbReference type="SMART" id="SM00862">
    <property type="entry name" value="Trans_reg_C"/>
    <property type="match status" value="1"/>
</dbReference>
<dbReference type="Gene3D" id="1.25.40.10">
    <property type="entry name" value="Tetratricopeptide repeat domain"/>
    <property type="match status" value="1"/>
</dbReference>
<dbReference type="Gene3D" id="3.30.200.20">
    <property type="entry name" value="Phosphorylase Kinase, domain 1"/>
    <property type="match status" value="1"/>
</dbReference>
<dbReference type="Gene3D" id="3.40.50.1000">
    <property type="entry name" value="HAD superfamily/HAD-like"/>
    <property type="match status" value="1"/>
</dbReference>
<dbReference type="eggNOG" id="COG1262">
    <property type="taxonomic scope" value="Bacteria"/>
</dbReference>
<feature type="region of interest" description="Disordered" evidence="6">
    <location>
        <begin position="1011"/>
        <end position="1068"/>
    </location>
</feature>
<dbReference type="RefSeq" id="WP_051858348.1">
    <property type="nucleotide sequence ID" value="NZ_JBFADL010000010.1"/>
</dbReference>
<feature type="region of interest" description="Disordered" evidence="6">
    <location>
        <begin position="42"/>
        <end position="124"/>
    </location>
</feature>
<dbReference type="GO" id="GO:0003677">
    <property type="term" value="F:DNA binding"/>
    <property type="evidence" value="ECO:0007669"/>
    <property type="project" value="UniProtKB-KW"/>
</dbReference>
<dbReference type="InterPro" id="IPR023198">
    <property type="entry name" value="PGP-like_dom2"/>
</dbReference>
<dbReference type="STRING" id="55952.BU52_18685"/>
<dbReference type="InterPro" id="IPR000719">
    <property type="entry name" value="Prot_kinase_dom"/>
</dbReference>
<dbReference type="Gene3D" id="1.10.10.10">
    <property type="entry name" value="Winged helix-like DNA-binding domain superfamily/Winged helix DNA-binding domain"/>
    <property type="match status" value="1"/>
</dbReference>
<dbReference type="GO" id="GO:0005524">
    <property type="term" value="F:ATP binding"/>
    <property type="evidence" value="ECO:0007669"/>
    <property type="project" value="InterPro"/>
</dbReference>
<feature type="region of interest" description="Disordered" evidence="6">
    <location>
        <begin position="520"/>
        <end position="544"/>
    </location>
</feature>
<dbReference type="InterPro" id="IPR051677">
    <property type="entry name" value="AfsR-DnrI-RedD_regulator"/>
</dbReference>
<dbReference type="Proteomes" id="UP000028341">
    <property type="component" value="Unassembled WGS sequence"/>
</dbReference>
<reference evidence="8 9" key="1">
    <citation type="submission" date="2014-02" db="EMBL/GenBank/DDBJ databases">
        <title>The genome announcement of Streptomyces toyocaensis NRRL15009.</title>
        <authorList>
            <person name="Hong H.-J."/>
            <person name="Kwun M.J."/>
        </authorList>
    </citation>
    <scope>NUCLEOTIDE SEQUENCE [LARGE SCALE GENOMIC DNA]</scope>
    <source>
        <strain evidence="8 9">NRRL 15009</strain>
    </source>
</reference>
<evidence type="ECO:0000256" key="5">
    <source>
        <dbReference type="ARBA" id="ARBA00023163"/>
    </source>
</evidence>
<dbReference type="InterPro" id="IPR047738">
    <property type="entry name" value="SAV_2336-like_N"/>
</dbReference>
<dbReference type="eggNOG" id="COG3629">
    <property type="taxonomic scope" value="Bacteria"/>
</dbReference>
<keyword evidence="4" id="KW-0238">DNA-binding</keyword>
<dbReference type="InterPro" id="IPR036388">
    <property type="entry name" value="WH-like_DNA-bd_sf"/>
</dbReference>
<evidence type="ECO:0000313" key="8">
    <source>
        <dbReference type="EMBL" id="KES05554.1"/>
    </source>
</evidence>
<dbReference type="InterPro" id="IPR001245">
    <property type="entry name" value="Ser-Thr/Tyr_kinase_cat_dom"/>
</dbReference>
<comment type="caution">
    <text evidence="8">The sequence shown here is derived from an EMBL/GenBank/DDBJ whole genome shotgun (WGS) entry which is preliminary data.</text>
</comment>
<keyword evidence="5" id="KW-0804">Transcription</keyword>
<dbReference type="InterPro" id="IPR001867">
    <property type="entry name" value="OmpR/PhoB-type_DNA-bd"/>
</dbReference>
<protein>
    <recommendedName>
        <fullName evidence="7">Protein kinase domain-containing protein</fullName>
    </recommendedName>
</protein>
<feature type="compositionally biased region" description="Pro residues" evidence="6">
    <location>
        <begin position="54"/>
        <end position="111"/>
    </location>
</feature>
<evidence type="ECO:0000256" key="3">
    <source>
        <dbReference type="ARBA" id="ARBA00023015"/>
    </source>
</evidence>
<evidence type="ECO:0000259" key="7">
    <source>
        <dbReference type="PROSITE" id="PS50011"/>
    </source>
</evidence>
<dbReference type="Gene3D" id="1.10.150.240">
    <property type="entry name" value="Putative phosphatase, domain 2"/>
    <property type="match status" value="1"/>
</dbReference>
<dbReference type="PANTHER" id="PTHR35807:SF1">
    <property type="entry name" value="TRANSCRIPTIONAL REGULATOR REDD"/>
    <property type="match status" value="1"/>
</dbReference>
<dbReference type="GO" id="GO:0004672">
    <property type="term" value="F:protein kinase activity"/>
    <property type="evidence" value="ECO:0007669"/>
    <property type="project" value="InterPro"/>
</dbReference>
<dbReference type="InterPro" id="IPR016032">
    <property type="entry name" value="Sig_transdc_resp-reg_C-effctor"/>
</dbReference>
<dbReference type="Pfam" id="PF00702">
    <property type="entry name" value="Hydrolase"/>
    <property type="match status" value="1"/>
</dbReference>
<dbReference type="SUPFAM" id="SSF48452">
    <property type="entry name" value="TPR-like"/>
    <property type="match status" value="1"/>
</dbReference>
<proteinExistence type="inferred from homology"/>
<feature type="compositionally biased region" description="Pro residues" evidence="6">
    <location>
        <begin position="1045"/>
        <end position="1064"/>
    </location>
</feature>
<dbReference type="Gene3D" id="1.10.510.10">
    <property type="entry name" value="Transferase(Phosphotransferase) domain 1"/>
    <property type="match status" value="1"/>
</dbReference>
<dbReference type="OrthoDB" id="4495511at2"/>
<dbReference type="GO" id="GO:0000160">
    <property type="term" value="P:phosphorelay signal transduction system"/>
    <property type="evidence" value="ECO:0007669"/>
    <property type="project" value="UniProtKB-KW"/>
</dbReference>
<dbReference type="SMART" id="SM00220">
    <property type="entry name" value="S_TKc"/>
    <property type="match status" value="1"/>
</dbReference>
<dbReference type="Pfam" id="PF03704">
    <property type="entry name" value="BTAD"/>
    <property type="match status" value="1"/>
</dbReference>
<dbReference type="GO" id="GO:0006355">
    <property type="term" value="P:regulation of DNA-templated transcription"/>
    <property type="evidence" value="ECO:0007669"/>
    <property type="project" value="InterPro"/>
</dbReference>
<dbReference type="InterPro" id="IPR005158">
    <property type="entry name" value="BTAD"/>
</dbReference>
<dbReference type="NCBIfam" id="NF041121">
    <property type="entry name" value="SAV_2336_NTERM"/>
    <property type="match status" value="1"/>
</dbReference>
<organism evidence="8 9">
    <name type="scientific">Streptomyces toyocaensis</name>
    <dbReference type="NCBI Taxonomy" id="55952"/>
    <lineage>
        <taxon>Bacteria</taxon>
        <taxon>Bacillati</taxon>
        <taxon>Actinomycetota</taxon>
        <taxon>Actinomycetes</taxon>
        <taxon>Kitasatosporales</taxon>
        <taxon>Streptomycetaceae</taxon>
        <taxon>Streptomyces</taxon>
    </lineage>
</organism>
<dbReference type="SUPFAM" id="SSF46894">
    <property type="entry name" value="C-terminal effector domain of the bipartite response regulators"/>
    <property type="match status" value="1"/>
</dbReference>
<dbReference type="InterPro" id="IPR011009">
    <property type="entry name" value="Kinase-like_dom_sf"/>
</dbReference>
<evidence type="ECO:0000256" key="6">
    <source>
        <dbReference type="SAM" id="MobiDB-lite"/>
    </source>
</evidence>
<evidence type="ECO:0000256" key="2">
    <source>
        <dbReference type="ARBA" id="ARBA00023012"/>
    </source>
</evidence>
<gene>
    <name evidence="8" type="ORF">BU52_18685</name>
</gene>
<dbReference type="SMART" id="SM01043">
    <property type="entry name" value="BTAD"/>
    <property type="match status" value="1"/>
</dbReference>
<comment type="similarity">
    <text evidence="1">Belongs to the AfsR/DnrI/RedD regulatory family.</text>
</comment>
<dbReference type="SUPFAM" id="SSF56112">
    <property type="entry name" value="Protein kinase-like (PK-like)"/>
    <property type="match status" value="1"/>
</dbReference>
<feature type="compositionally biased region" description="Low complexity" evidence="6">
    <location>
        <begin position="530"/>
        <end position="544"/>
    </location>
</feature>
<keyword evidence="2" id="KW-0902">Two-component regulatory system</keyword>
<feature type="domain" description="Protein kinase" evidence="7">
    <location>
        <begin position="529"/>
        <end position="809"/>
    </location>
</feature>
<dbReference type="eggNOG" id="COG0546">
    <property type="taxonomic scope" value="Bacteria"/>
</dbReference>
<dbReference type="Pfam" id="PF07714">
    <property type="entry name" value="PK_Tyr_Ser-Thr"/>
    <property type="match status" value="1"/>
</dbReference>
<dbReference type="InterPro" id="IPR036412">
    <property type="entry name" value="HAD-like_sf"/>
</dbReference>
<keyword evidence="9" id="KW-1185">Reference proteome</keyword>
<dbReference type="InterPro" id="IPR023214">
    <property type="entry name" value="HAD_sf"/>
</dbReference>
<dbReference type="SUPFAM" id="SSF56784">
    <property type="entry name" value="HAD-like"/>
    <property type="match status" value="1"/>
</dbReference>
<dbReference type="InterPro" id="IPR011990">
    <property type="entry name" value="TPR-like_helical_dom_sf"/>
</dbReference>
<sequence length="1632" mass="174511">MPSDGPAEDSGFPDPLARLADVLGRAAGGPRPTPLELAELLWLARTMDHQPGTGPRPPRPPAEPAAPRPAAPVPPSGPPPPAPQPPPPAPPAEPPRAPLHLPSPDPSSGPPDEPHTTLLAPAPPMLHRPLALQRSLRPLKRRVDAPLGSELDERATADRIARLGAAPDWWLPVMRPAPERWLRLNLVHDTGPTMPVWRPLIRELHTALAQSGVFRTVSLLSVGADGTVRGPGAHAPADGRGVTLVISDCMGPQWRDGRAGDLWYGTLRRWAHRMSLAVVQPLPEYLWRDTALPTTPGLLSAPRPAAPAATLRFRPYDTSGPANRLPTGGMLPLPVLEPAPEWLSNWARLVAAPGGTAFPAAVADLRPSLPADVDHRADLGRLPPEDLVLRFRGSASPEAFRLAAHLALGRPDLPVMRLVQAAVDPAPRPRHLAEVILSGLLTTVPGPPGSYAFRPGVRNLLLRGLPRSARYDTAALLLRLGALIDDRAGRVPGDFWASVPAPSGTAAGVDGEAFASVSTDSARRLTGGDVTSSSPGPGEPPRVVGGRYRLVRRLHSTRTTWLAEDTDTNTTVALRLHGRITDPTWREAFLRDARLLGRFTHPNVVRVHAADFDGDVPYLVMEQLDGVGLNHLAAPNDHRLPAPLLVSVGAQLARALTALHAAGLTHGVLGPSQVVLLPDGTVKLTLVEPARAMGRAGQSEDLRALRDLLLQLASGTSRLTVPVGPHQLGHLPHDLRETYADAFNLLMSRSLGQQNQGRDLLLDPALPRRAEAAYQRRFYRALGPFGVEHGRGSPDLRPDERAVLAMLLLKRGRTVTFDELEGGLWGTRAEPDAAAVLGSTATRLRDALGPGVLGTPPQGLVLHTSADHVDLALCDELVRRADEARRRDALAEARVLLTEALELWGDGDPLAGVPGPAARSARTRLVRLRLSLHRQRAEVDLDLGEPERASADLEVLVRAHPFREDFRRLYLLALRRQGRTEEALAAYEEYELAGGHDPELLALGHELREEAADGAPEMPPLASDEPAYDPLAAPDELPDGTYPAWDPPGDGPSSPASPPEPVGPGPADHADARTCFFFDWADGPERSDTLTALGRAVTRVLTASGLPADDHQFLRRDGGYTVLTSPGGPTARLLRAALRGFPDMLREVGGPRLVVIVRRTRDERRAELPAGTALRAALDSSEAHGVFALAPSLRDELAADPDVTGLLRPLGGDPTQGWHGLFTRATGTAHPVLGPFPLPAMHLPPSQGLTRTVVYASPDGRRLSTSRVPGTDHYYEVDLTERRTELAERGPELPDESVAVVEGEATWQVSDPIALVAEGPHDVEDRIRRHVVGRLRAAADRLPFAAAGRLRQALLDRLGPHDVPGCTVRWDVLVGAASAASPPLGARHPAPGLTETLLAADAVILGFDTTLTRLFDDDRAAEVVRDLARLAVETRDPRDALSGRHPLTPEGRPVTLTGDGILPVELLRALAAHPSAEELRGELDRRETRAARTARPAGLAVELVRALSLRYPRLAVVTDHTADAAELFLARQALAPHVTGGVHGRSADLARLMPHPDVVHRALKRLGVAPARCVMIGSTVVESNTAGVAGVPFVGCRPTDGFFRGAGRASLTVAGLRPLLDAVLSLPPRGDS</sequence>
<dbReference type="PROSITE" id="PS50011">
    <property type="entry name" value="PROTEIN_KINASE_DOM"/>
    <property type="match status" value="1"/>
</dbReference>
<name>A0A081XPT1_STRTO</name>
<evidence type="ECO:0000256" key="1">
    <source>
        <dbReference type="ARBA" id="ARBA00005820"/>
    </source>
</evidence>
<dbReference type="EMBL" id="JFCB01000016">
    <property type="protein sequence ID" value="KES05554.1"/>
    <property type="molecule type" value="Genomic_DNA"/>
</dbReference>
<dbReference type="eggNOG" id="COG0515">
    <property type="taxonomic scope" value="Bacteria"/>
</dbReference>
<dbReference type="PANTHER" id="PTHR35807">
    <property type="entry name" value="TRANSCRIPTIONAL REGULATOR REDD-RELATED"/>
    <property type="match status" value="1"/>
</dbReference>
<keyword evidence="3" id="KW-0805">Transcription regulation</keyword>